<accession>A0A9W9NEM4</accession>
<feature type="compositionally biased region" description="Acidic residues" evidence="1">
    <location>
        <begin position="18"/>
        <end position="30"/>
    </location>
</feature>
<feature type="compositionally biased region" description="Low complexity" evidence="1">
    <location>
        <begin position="45"/>
        <end position="60"/>
    </location>
</feature>
<dbReference type="OrthoDB" id="10572799at2759"/>
<evidence type="ECO:0000256" key="1">
    <source>
        <dbReference type="SAM" id="MobiDB-lite"/>
    </source>
</evidence>
<dbReference type="GeneID" id="83174854"/>
<sequence length="108" mass="11345">MQHHPSSGADGVVLADDPGYDGDVDADSDSDVTTPASSDEDMAGDSESSAVESSVAESGSPTSVQETPASETPEDQQAREEDLILEAIDKAYDWNLTTDEELMAILKP</sequence>
<dbReference type="AlphaFoldDB" id="A0A9W9NEM4"/>
<dbReference type="EMBL" id="JAPQKR010000004">
    <property type="protein sequence ID" value="KAJ5218392.1"/>
    <property type="molecule type" value="Genomic_DNA"/>
</dbReference>
<reference evidence="2" key="1">
    <citation type="submission" date="2022-12" db="EMBL/GenBank/DDBJ databases">
        <authorList>
            <person name="Petersen C."/>
        </authorList>
    </citation>
    <scope>NUCLEOTIDE SEQUENCE</scope>
    <source>
        <strain evidence="2">IBT 15544</strain>
    </source>
</reference>
<reference evidence="2" key="2">
    <citation type="journal article" date="2023" name="IMA Fungus">
        <title>Comparative genomic study of the Penicillium genus elucidates a diverse pangenome and 15 lateral gene transfer events.</title>
        <authorList>
            <person name="Petersen C."/>
            <person name="Sorensen T."/>
            <person name="Nielsen M.R."/>
            <person name="Sondergaard T.E."/>
            <person name="Sorensen J.L."/>
            <person name="Fitzpatrick D.A."/>
            <person name="Frisvad J.C."/>
            <person name="Nielsen K.L."/>
        </authorList>
    </citation>
    <scope>NUCLEOTIDE SEQUENCE</scope>
    <source>
        <strain evidence="2">IBT 15544</strain>
    </source>
</reference>
<name>A0A9W9NEM4_9EURO</name>
<dbReference type="Proteomes" id="UP001150904">
    <property type="component" value="Unassembled WGS sequence"/>
</dbReference>
<dbReference type="RefSeq" id="XP_058312965.1">
    <property type="nucleotide sequence ID" value="XM_058447554.1"/>
</dbReference>
<evidence type="ECO:0000313" key="2">
    <source>
        <dbReference type="EMBL" id="KAJ5218392.1"/>
    </source>
</evidence>
<protein>
    <submittedName>
        <fullName evidence="2">Uncharacterized protein</fullName>
    </submittedName>
</protein>
<keyword evidence="3" id="KW-1185">Reference proteome</keyword>
<proteinExistence type="predicted"/>
<comment type="caution">
    <text evidence="2">The sequence shown here is derived from an EMBL/GenBank/DDBJ whole genome shotgun (WGS) entry which is preliminary data.</text>
</comment>
<organism evidence="2 3">
    <name type="scientific">Penicillium cinerascens</name>
    <dbReference type="NCBI Taxonomy" id="70096"/>
    <lineage>
        <taxon>Eukaryota</taxon>
        <taxon>Fungi</taxon>
        <taxon>Dikarya</taxon>
        <taxon>Ascomycota</taxon>
        <taxon>Pezizomycotina</taxon>
        <taxon>Eurotiomycetes</taxon>
        <taxon>Eurotiomycetidae</taxon>
        <taxon>Eurotiales</taxon>
        <taxon>Aspergillaceae</taxon>
        <taxon>Penicillium</taxon>
    </lineage>
</organism>
<evidence type="ECO:0000313" key="3">
    <source>
        <dbReference type="Proteomes" id="UP001150904"/>
    </source>
</evidence>
<feature type="region of interest" description="Disordered" evidence="1">
    <location>
        <begin position="1"/>
        <end position="82"/>
    </location>
</feature>
<feature type="compositionally biased region" description="Polar residues" evidence="1">
    <location>
        <begin position="61"/>
        <end position="70"/>
    </location>
</feature>
<gene>
    <name evidence="2" type="ORF">N7498_000491</name>
</gene>